<dbReference type="GO" id="GO:0045152">
    <property type="term" value="F:antisigma factor binding"/>
    <property type="evidence" value="ECO:0007669"/>
    <property type="project" value="TreeGrafter"/>
</dbReference>
<sequence>MKQLWCAMSLMAGSLLFSVNASADTSSGALLQQMNLASQSLNYELSFVSISKQGVESLRYRHARLNNQPLAQLLQLDGPRREVVLRGTEISYFEPGLDPFTLNGDYIVDSLPSLVYSDFKRLSAAYDFISVGRTRIADRLCDVIRVVARDGTRYSFIAWLDAETKLPLRVDLLDRDGETLEQFRVVSFNVGDNVSASMETLAKANLPPQLSVPEGGDKANFNWAPTWLPQGVTEVSSSQRRLPTFDGPVESRLYSDGLFSFSININRATAASSDQLLRTGRRTVSTTVRDNAEITVVASCRRRRRSVSLTVLNSRQYND</sequence>
<dbReference type="InterPro" id="IPR033436">
    <property type="entry name" value="MucB/RseB_C"/>
</dbReference>
<evidence type="ECO:0000313" key="8">
    <source>
        <dbReference type="EMBL" id="STU63228.1"/>
    </source>
</evidence>
<dbReference type="GO" id="GO:0030288">
    <property type="term" value="C:outer membrane-bounded periplasmic space"/>
    <property type="evidence" value="ECO:0007669"/>
    <property type="project" value="TreeGrafter"/>
</dbReference>
<feature type="domain" description="MucB/RseB C-terminal" evidence="7">
    <location>
        <begin position="218"/>
        <end position="297"/>
    </location>
</feature>
<dbReference type="InterPro" id="IPR033434">
    <property type="entry name" value="MucB/RseB_N"/>
</dbReference>
<dbReference type="Gene3D" id="2.50.20.10">
    <property type="entry name" value="Lipoprotein localisation LolA/LolB/LppX"/>
    <property type="match status" value="1"/>
</dbReference>
<evidence type="ECO:0000256" key="3">
    <source>
        <dbReference type="ARBA" id="ARBA00022729"/>
    </source>
</evidence>
<dbReference type="InterPro" id="IPR038484">
    <property type="entry name" value="MucB/RseB_C_sf"/>
</dbReference>
<dbReference type="PANTHER" id="PTHR38782">
    <property type="match status" value="1"/>
</dbReference>
<evidence type="ECO:0000259" key="7">
    <source>
        <dbReference type="Pfam" id="PF17188"/>
    </source>
</evidence>
<dbReference type="AlphaFoldDB" id="A0A377Z8B6"/>
<dbReference type="Pfam" id="PF17188">
    <property type="entry name" value="MucB_RseB_C"/>
    <property type="match status" value="1"/>
</dbReference>
<comment type="subcellular location">
    <subcellularLocation>
        <location evidence="1">Periplasm</location>
    </subcellularLocation>
</comment>
<dbReference type="PANTHER" id="PTHR38782:SF1">
    <property type="entry name" value="SIGMA-E FACTOR REGULATORY PROTEIN RSEB"/>
    <property type="match status" value="1"/>
</dbReference>
<gene>
    <name evidence="8" type="primary">rseB</name>
    <name evidence="8" type="ORF">NCTC9504_01902</name>
</gene>
<keyword evidence="4" id="KW-0574">Periplasm</keyword>
<evidence type="ECO:0000256" key="1">
    <source>
        <dbReference type="ARBA" id="ARBA00004418"/>
    </source>
</evidence>
<dbReference type="Pfam" id="PF03888">
    <property type="entry name" value="MucB_RseB"/>
    <property type="match status" value="1"/>
</dbReference>
<feature type="domain" description="MucB/RseB N-terminal" evidence="6">
    <location>
        <begin position="28"/>
        <end position="201"/>
    </location>
</feature>
<organism evidence="8 9">
    <name type="scientific">Klebsiella pneumoniae subsp. pneumoniae</name>
    <dbReference type="NCBI Taxonomy" id="72407"/>
    <lineage>
        <taxon>Bacteria</taxon>
        <taxon>Pseudomonadati</taxon>
        <taxon>Pseudomonadota</taxon>
        <taxon>Gammaproteobacteria</taxon>
        <taxon>Enterobacterales</taxon>
        <taxon>Enterobacteriaceae</taxon>
        <taxon>Klebsiella/Raoultella group</taxon>
        <taxon>Klebsiella</taxon>
        <taxon>Klebsiella pneumoniae complex</taxon>
    </lineage>
</organism>
<accession>A0A377Z8B6</accession>
<dbReference type="CDD" id="cd16327">
    <property type="entry name" value="RseB"/>
    <property type="match status" value="1"/>
</dbReference>
<feature type="signal peptide" evidence="5">
    <location>
        <begin position="1"/>
        <end position="23"/>
    </location>
</feature>
<dbReference type="NCBIfam" id="NF006990">
    <property type="entry name" value="PRK09455.1"/>
    <property type="match status" value="1"/>
</dbReference>
<dbReference type="InterPro" id="IPR005588">
    <property type="entry name" value="MucB_RseB"/>
</dbReference>
<evidence type="ECO:0000256" key="5">
    <source>
        <dbReference type="SAM" id="SignalP"/>
    </source>
</evidence>
<evidence type="ECO:0000256" key="4">
    <source>
        <dbReference type="ARBA" id="ARBA00022764"/>
    </source>
</evidence>
<dbReference type="PIRSF" id="PIRSF005427">
    <property type="entry name" value="RseB"/>
    <property type="match status" value="1"/>
</dbReference>
<reference evidence="8 9" key="1">
    <citation type="submission" date="2018-06" db="EMBL/GenBank/DDBJ databases">
        <authorList>
            <consortium name="Pathogen Informatics"/>
            <person name="Doyle S."/>
        </authorList>
    </citation>
    <scope>NUCLEOTIDE SEQUENCE [LARGE SCALE GENOMIC DNA]</scope>
    <source>
        <strain evidence="8 9">NCTC9504</strain>
    </source>
</reference>
<dbReference type="Proteomes" id="UP000254020">
    <property type="component" value="Unassembled WGS sequence"/>
</dbReference>
<keyword evidence="3 5" id="KW-0732">Signal</keyword>
<feature type="chain" id="PRO_5016995437" evidence="5">
    <location>
        <begin position="24"/>
        <end position="319"/>
    </location>
</feature>
<evidence type="ECO:0000259" key="6">
    <source>
        <dbReference type="Pfam" id="PF03888"/>
    </source>
</evidence>
<dbReference type="GO" id="GO:0032885">
    <property type="term" value="P:regulation of polysaccharide biosynthetic process"/>
    <property type="evidence" value="ECO:0007669"/>
    <property type="project" value="TreeGrafter"/>
</dbReference>
<protein>
    <submittedName>
        <fullName evidence="8">Anti-sigma E factor</fullName>
    </submittedName>
</protein>
<dbReference type="FunFam" id="2.50.20.10:FF:000003">
    <property type="entry name" value="Sigma-E factor regulatory protein RseB"/>
    <property type="match status" value="1"/>
</dbReference>
<dbReference type="Gene3D" id="3.30.200.100">
    <property type="entry name" value="MucB/RseB, C-terminal domain"/>
    <property type="match status" value="1"/>
</dbReference>
<name>A0A377Z8B6_KLEPN</name>
<dbReference type="EMBL" id="UGMA01000005">
    <property type="protein sequence ID" value="STU63228.1"/>
    <property type="molecule type" value="Genomic_DNA"/>
</dbReference>
<proteinExistence type="inferred from homology"/>
<evidence type="ECO:0000256" key="2">
    <source>
        <dbReference type="ARBA" id="ARBA00008150"/>
    </source>
</evidence>
<evidence type="ECO:0000313" key="9">
    <source>
        <dbReference type="Proteomes" id="UP000254020"/>
    </source>
</evidence>
<comment type="similarity">
    <text evidence="2">Belongs to the RseB family.</text>
</comment>